<dbReference type="AlphaFoldDB" id="A0A0A9AWX5"/>
<accession>A0A0A9AWX5</accession>
<name>A0A0A9AWX5_ARUDO</name>
<protein>
    <submittedName>
        <fullName evidence="1">Uncharacterized protein</fullName>
    </submittedName>
</protein>
<reference evidence="1" key="1">
    <citation type="submission" date="2014-09" db="EMBL/GenBank/DDBJ databases">
        <authorList>
            <person name="Magalhaes I.L.F."/>
            <person name="Oliveira U."/>
            <person name="Santos F.R."/>
            <person name="Vidigal T.H.D.A."/>
            <person name="Brescovit A.D."/>
            <person name="Santos A.J."/>
        </authorList>
    </citation>
    <scope>NUCLEOTIDE SEQUENCE</scope>
    <source>
        <tissue evidence="1">Shoot tissue taken approximately 20 cm above the soil surface</tissue>
    </source>
</reference>
<organism evidence="1">
    <name type="scientific">Arundo donax</name>
    <name type="common">Giant reed</name>
    <name type="synonym">Donax arundinaceus</name>
    <dbReference type="NCBI Taxonomy" id="35708"/>
    <lineage>
        <taxon>Eukaryota</taxon>
        <taxon>Viridiplantae</taxon>
        <taxon>Streptophyta</taxon>
        <taxon>Embryophyta</taxon>
        <taxon>Tracheophyta</taxon>
        <taxon>Spermatophyta</taxon>
        <taxon>Magnoliopsida</taxon>
        <taxon>Liliopsida</taxon>
        <taxon>Poales</taxon>
        <taxon>Poaceae</taxon>
        <taxon>PACMAD clade</taxon>
        <taxon>Arundinoideae</taxon>
        <taxon>Arundineae</taxon>
        <taxon>Arundo</taxon>
    </lineage>
</organism>
<sequence length="48" mass="4996">MGKWSTSIKLTQGGRWGCVSLSRPARAVVSSARSKEAAVGGSWRGGDC</sequence>
<dbReference type="EMBL" id="GBRH01246313">
    <property type="protein sequence ID" value="JAD51582.1"/>
    <property type="molecule type" value="Transcribed_RNA"/>
</dbReference>
<reference evidence="1" key="2">
    <citation type="journal article" date="2015" name="Data Brief">
        <title>Shoot transcriptome of the giant reed, Arundo donax.</title>
        <authorList>
            <person name="Barrero R.A."/>
            <person name="Guerrero F.D."/>
            <person name="Moolhuijzen P."/>
            <person name="Goolsby J.A."/>
            <person name="Tidwell J."/>
            <person name="Bellgard S.E."/>
            <person name="Bellgard M.I."/>
        </authorList>
    </citation>
    <scope>NUCLEOTIDE SEQUENCE</scope>
    <source>
        <tissue evidence="1">Shoot tissue taken approximately 20 cm above the soil surface</tissue>
    </source>
</reference>
<evidence type="ECO:0000313" key="1">
    <source>
        <dbReference type="EMBL" id="JAD51582.1"/>
    </source>
</evidence>
<proteinExistence type="predicted"/>